<dbReference type="EMBL" id="UZAH01000481">
    <property type="protein sequence ID" value="VDO19006.1"/>
    <property type="molecule type" value="Genomic_DNA"/>
</dbReference>
<evidence type="ECO:0000313" key="1">
    <source>
        <dbReference type="EMBL" id="VDO19006.1"/>
    </source>
</evidence>
<sequence>MPANEFLVESTNLGYVYVTLRLLVGESMKGVRIDVHSMKKERWWIKLGKTDEDREMAFNHRKRCRNAWYPEFRECIGRALGEVRQLTMVANKLVPRQKRRRIFGELGNNTQDSHDGLSEGISVASVEL</sequence>
<reference evidence="3" key="2">
    <citation type="submission" date="2019-09" db="UniProtKB">
        <authorList>
            <consortium name="WormBaseParasite"/>
        </authorList>
    </citation>
    <scope>IDENTIFICATION</scope>
</reference>
<reference evidence="1 2" key="1">
    <citation type="submission" date="2018-11" db="EMBL/GenBank/DDBJ databases">
        <authorList>
            <consortium name="Pathogen Informatics"/>
        </authorList>
    </citation>
    <scope>NUCLEOTIDE SEQUENCE [LARGE SCALE GENOMIC DNA]</scope>
</reference>
<name>A0A183F381_HELPZ</name>
<accession>A0A3P7TCU8</accession>
<accession>A0A183F381</accession>
<dbReference type="WBParaSite" id="HPBE_0000062301-mRNA-1">
    <property type="protein sequence ID" value="HPBE_0000062301-mRNA-1"/>
    <property type="gene ID" value="HPBE_0000062301"/>
</dbReference>
<gene>
    <name evidence="1" type="ORF">HPBE_LOCUS624</name>
</gene>
<keyword evidence="2" id="KW-1185">Reference proteome</keyword>
<dbReference type="AlphaFoldDB" id="A0A183F381"/>
<evidence type="ECO:0000313" key="2">
    <source>
        <dbReference type="Proteomes" id="UP000050761"/>
    </source>
</evidence>
<protein>
    <submittedName>
        <fullName evidence="1 3">Uncharacterized protein</fullName>
    </submittedName>
</protein>
<dbReference type="Proteomes" id="UP000050761">
    <property type="component" value="Unassembled WGS sequence"/>
</dbReference>
<organism evidence="2 3">
    <name type="scientific">Heligmosomoides polygyrus</name>
    <name type="common">Parasitic roundworm</name>
    <dbReference type="NCBI Taxonomy" id="6339"/>
    <lineage>
        <taxon>Eukaryota</taxon>
        <taxon>Metazoa</taxon>
        <taxon>Ecdysozoa</taxon>
        <taxon>Nematoda</taxon>
        <taxon>Chromadorea</taxon>
        <taxon>Rhabditida</taxon>
        <taxon>Rhabditina</taxon>
        <taxon>Rhabditomorpha</taxon>
        <taxon>Strongyloidea</taxon>
        <taxon>Heligmosomidae</taxon>
        <taxon>Heligmosomoides</taxon>
    </lineage>
</organism>
<evidence type="ECO:0000313" key="3">
    <source>
        <dbReference type="WBParaSite" id="HPBE_0000062301-mRNA-1"/>
    </source>
</evidence>
<proteinExistence type="predicted"/>